<keyword evidence="7" id="KW-1185">Reference proteome</keyword>
<dbReference type="GO" id="GO:0003723">
    <property type="term" value="F:RNA binding"/>
    <property type="evidence" value="ECO:0007669"/>
    <property type="project" value="TreeGrafter"/>
</dbReference>
<dbReference type="GO" id="GO:0005737">
    <property type="term" value="C:cytoplasm"/>
    <property type="evidence" value="ECO:0007669"/>
    <property type="project" value="TreeGrafter"/>
</dbReference>
<evidence type="ECO:0000256" key="4">
    <source>
        <dbReference type="SAM" id="MobiDB-lite"/>
    </source>
</evidence>
<dbReference type="PANTHER" id="PTHR22747">
    <property type="entry name" value="NUCLEOPLASMIN"/>
    <property type="match status" value="1"/>
</dbReference>
<evidence type="ECO:0000313" key="7">
    <source>
        <dbReference type="Proteomes" id="UP000007755"/>
    </source>
</evidence>
<dbReference type="InterPro" id="IPR024057">
    <property type="entry name" value="Nucleoplasmin_core_dom"/>
</dbReference>
<dbReference type="eggNOG" id="ENOG502S1E6">
    <property type="taxonomic scope" value="Eukaryota"/>
</dbReference>
<evidence type="ECO:0000313" key="6">
    <source>
        <dbReference type="EMBL" id="EGI58017.1"/>
    </source>
</evidence>
<sequence>MNGHDAMFAVALLFRDARGYLRTVGHLSAKGMHWPETPAGLSAIAIRQTLDSRITLEGPNASEVWDPEHKNDDSDGAAQDIGADQKLIIKMALLGPEAKPGELNVLQVEAMGLKGPIKTPIALLEMGKTAQIILDLSFPDPPVTFTLVKGSGPVHIVGHNLLGGHIEEFVDMDDEVEEELDDEDDEKDPEDEDDEDDEPKKKNAKLAAAAKYKNQANKNKKK</sequence>
<dbReference type="GO" id="GO:0003682">
    <property type="term" value="F:chromatin binding"/>
    <property type="evidence" value="ECO:0007669"/>
    <property type="project" value="TreeGrafter"/>
</dbReference>
<feature type="region of interest" description="Disordered" evidence="4">
    <location>
        <begin position="174"/>
        <end position="222"/>
    </location>
</feature>
<dbReference type="FunCoup" id="F4X6A9">
    <property type="interactions" value="805"/>
</dbReference>
<feature type="domain" description="Nucleoplasmin core" evidence="5">
    <location>
        <begin position="56"/>
        <end position="161"/>
    </location>
</feature>
<dbReference type="Proteomes" id="UP000007755">
    <property type="component" value="Unassembled WGS sequence"/>
</dbReference>
<dbReference type="PANTHER" id="PTHR22747:SF18">
    <property type="entry name" value="GEO09167P1-RELATED"/>
    <property type="match status" value="1"/>
</dbReference>
<keyword evidence="3" id="KW-0539">Nucleus</keyword>
<comment type="similarity">
    <text evidence="2">Belongs to the nucleoplasmin family.</text>
</comment>
<gene>
    <name evidence="6" type="ORF">G5I_13923</name>
</gene>
<evidence type="ECO:0000259" key="5">
    <source>
        <dbReference type="Pfam" id="PF03066"/>
    </source>
</evidence>
<evidence type="ECO:0000256" key="1">
    <source>
        <dbReference type="ARBA" id="ARBA00004123"/>
    </source>
</evidence>
<dbReference type="InParanoid" id="F4X6A9"/>
<feature type="compositionally biased region" description="Low complexity" evidence="4">
    <location>
        <begin position="205"/>
        <end position="222"/>
    </location>
</feature>
<dbReference type="OrthoDB" id="6075101at2759"/>
<comment type="subcellular location">
    <subcellularLocation>
        <location evidence="1">Nucleus</location>
    </subcellularLocation>
</comment>
<dbReference type="Gene3D" id="2.60.120.340">
    <property type="entry name" value="Nucleoplasmin core domain"/>
    <property type="match status" value="1"/>
</dbReference>
<dbReference type="GO" id="GO:0005654">
    <property type="term" value="C:nucleoplasm"/>
    <property type="evidence" value="ECO:0007669"/>
    <property type="project" value="TreeGrafter"/>
</dbReference>
<protein>
    <submittedName>
        <fullName evidence="6">Nucleoplasmin-like protein</fullName>
    </submittedName>
</protein>
<dbReference type="AlphaFoldDB" id="F4X6A9"/>
<organism evidence="7">
    <name type="scientific">Acromyrmex echinatior</name>
    <name type="common">Panamanian leafcutter ant</name>
    <name type="synonym">Acromyrmex octospinosus echinatior</name>
    <dbReference type="NCBI Taxonomy" id="103372"/>
    <lineage>
        <taxon>Eukaryota</taxon>
        <taxon>Metazoa</taxon>
        <taxon>Ecdysozoa</taxon>
        <taxon>Arthropoda</taxon>
        <taxon>Hexapoda</taxon>
        <taxon>Insecta</taxon>
        <taxon>Pterygota</taxon>
        <taxon>Neoptera</taxon>
        <taxon>Endopterygota</taxon>
        <taxon>Hymenoptera</taxon>
        <taxon>Apocrita</taxon>
        <taxon>Aculeata</taxon>
        <taxon>Formicoidea</taxon>
        <taxon>Formicidae</taxon>
        <taxon>Myrmicinae</taxon>
        <taxon>Acromyrmex</taxon>
    </lineage>
</organism>
<dbReference type="InterPro" id="IPR036824">
    <property type="entry name" value="Nucleoplasmin_core_dom_sf"/>
</dbReference>
<feature type="compositionally biased region" description="Acidic residues" evidence="4">
    <location>
        <begin position="174"/>
        <end position="197"/>
    </location>
</feature>
<dbReference type="EMBL" id="GL888802">
    <property type="protein sequence ID" value="EGI58017.1"/>
    <property type="molecule type" value="Genomic_DNA"/>
</dbReference>
<dbReference type="GO" id="GO:0042393">
    <property type="term" value="F:histone binding"/>
    <property type="evidence" value="ECO:0007669"/>
    <property type="project" value="TreeGrafter"/>
</dbReference>
<proteinExistence type="inferred from homology"/>
<dbReference type="GO" id="GO:0006338">
    <property type="term" value="P:chromatin remodeling"/>
    <property type="evidence" value="ECO:0007669"/>
    <property type="project" value="TreeGrafter"/>
</dbReference>
<dbReference type="InterPro" id="IPR004301">
    <property type="entry name" value="Nucleoplasmin"/>
</dbReference>
<dbReference type="SUPFAM" id="SSF69203">
    <property type="entry name" value="Nucleoplasmin-like core domain"/>
    <property type="match status" value="1"/>
</dbReference>
<evidence type="ECO:0000256" key="2">
    <source>
        <dbReference type="ARBA" id="ARBA00010744"/>
    </source>
</evidence>
<accession>F4X6A9</accession>
<name>F4X6A9_ACREC</name>
<reference evidence="6" key="1">
    <citation type="submission" date="2011-02" db="EMBL/GenBank/DDBJ databases">
        <title>The genome of the leaf-cutting ant Acromyrmex echinatior suggests key adaptations to social evolution and fungus farming.</title>
        <authorList>
            <person name="Nygaard S."/>
            <person name="Zhang G."/>
        </authorList>
    </citation>
    <scope>NUCLEOTIDE SEQUENCE</scope>
</reference>
<dbReference type="GO" id="GO:0005730">
    <property type="term" value="C:nucleolus"/>
    <property type="evidence" value="ECO:0007669"/>
    <property type="project" value="TreeGrafter"/>
</dbReference>
<dbReference type="Pfam" id="PF03066">
    <property type="entry name" value="Nucleoplasmin"/>
    <property type="match status" value="1"/>
</dbReference>
<evidence type="ECO:0000256" key="3">
    <source>
        <dbReference type="ARBA" id="ARBA00023242"/>
    </source>
</evidence>